<feature type="domain" description="Enoyl reductase (ER)" evidence="6">
    <location>
        <begin position="14"/>
        <end position="362"/>
    </location>
</feature>
<accession>A0ABP9PEP9</accession>
<organism evidence="7 8">
    <name type="scientific">Nocardioides marinquilinus</name>
    <dbReference type="NCBI Taxonomy" id="1210400"/>
    <lineage>
        <taxon>Bacteria</taxon>
        <taxon>Bacillati</taxon>
        <taxon>Actinomycetota</taxon>
        <taxon>Actinomycetes</taxon>
        <taxon>Propionibacteriales</taxon>
        <taxon>Nocardioidaceae</taxon>
        <taxon>Nocardioides</taxon>
    </lineage>
</organism>
<evidence type="ECO:0000256" key="2">
    <source>
        <dbReference type="ARBA" id="ARBA00022723"/>
    </source>
</evidence>
<evidence type="ECO:0000256" key="4">
    <source>
        <dbReference type="ARBA" id="ARBA00023002"/>
    </source>
</evidence>
<evidence type="ECO:0000259" key="6">
    <source>
        <dbReference type="SMART" id="SM00829"/>
    </source>
</evidence>
<dbReference type="PANTHER" id="PTHR43401">
    <property type="entry name" value="L-THREONINE 3-DEHYDROGENASE"/>
    <property type="match status" value="1"/>
</dbReference>
<keyword evidence="4" id="KW-0560">Oxidoreductase</keyword>
<comment type="cofactor">
    <cofactor evidence="1 5">
        <name>Zn(2+)</name>
        <dbReference type="ChEBI" id="CHEBI:29105"/>
    </cofactor>
</comment>
<evidence type="ECO:0000256" key="5">
    <source>
        <dbReference type="RuleBase" id="RU361277"/>
    </source>
</evidence>
<keyword evidence="8" id="KW-1185">Reference proteome</keyword>
<dbReference type="InterPro" id="IPR050129">
    <property type="entry name" value="Zn_alcohol_dh"/>
</dbReference>
<comment type="similarity">
    <text evidence="5">Belongs to the zinc-containing alcohol dehydrogenase family.</text>
</comment>
<dbReference type="Gene3D" id="3.90.180.10">
    <property type="entry name" value="Medium-chain alcohol dehydrogenases, catalytic domain"/>
    <property type="match status" value="1"/>
</dbReference>
<dbReference type="SUPFAM" id="SSF51735">
    <property type="entry name" value="NAD(P)-binding Rossmann-fold domains"/>
    <property type="match status" value="1"/>
</dbReference>
<dbReference type="Pfam" id="PF00107">
    <property type="entry name" value="ADH_zinc_N"/>
    <property type="match status" value="1"/>
</dbReference>
<dbReference type="PROSITE" id="PS00059">
    <property type="entry name" value="ADH_ZINC"/>
    <property type="match status" value="1"/>
</dbReference>
<dbReference type="InterPro" id="IPR036291">
    <property type="entry name" value="NAD(P)-bd_dom_sf"/>
</dbReference>
<gene>
    <name evidence="7" type="ORF">GCM10023340_10470</name>
</gene>
<keyword evidence="3 5" id="KW-0862">Zinc</keyword>
<name>A0ABP9PEP9_9ACTN</name>
<dbReference type="InterPro" id="IPR002328">
    <property type="entry name" value="ADH_Zn_CS"/>
</dbReference>
<dbReference type="CDD" id="cd08231">
    <property type="entry name" value="MDR_TM0436_like"/>
    <property type="match status" value="1"/>
</dbReference>
<keyword evidence="2 5" id="KW-0479">Metal-binding</keyword>
<protein>
    <submittedName>
        <fullName evidence="7">Zinc-binding dehydrogenase</fullName>
    </submittedName>
</protein>
<dbReference type="InterPro" id="IPR011032">
    <property type="entry name" value="GroES-like_sf"/>
</dbReference>
<evidence type="ECO:0000256" key="3">
    <source>
        <dbReference type="ARBA" id="ARBA00022833"/>
    </source>
</evidence>
<evidence type="ECO:0000313" key="8">
    <source>
        <dbReference type="Proteomes" id="UP001500221"/>
    </source>
</evidence>
<dbReference type="EMBL" id="BAABKG010000001">
    <property type="protein sequence ID" value="GAA5143921.1"/>
    <property type="molecule type" value="Genomic_DNA"/>
</dbReference>
<dbReference type="Proteomes" id="UP001500221">
    <property type="component" value="Unassembled WGS sequence"/>
</dbReference>
<dbReference type="PANTHER" id="PTHR43401:SF2">
    <property type="entry name" value="L-THREONINE 3-DEHYDROGENASE"/>
    <property type="match status" value="1"/>
</dbReference>
<dbReference type="InterPro" id="IPR013154">
    <property type="entry name" value="ADH-like_N"/>
</dbReference>
<dbReference type="SMART" id="SM00829">
    <property type="entry name" value="PKS_ER"/>
    <property type="match status" value="1"/>
</dbReference>
<evidence type="ECO:0000256" key="1">
    <source>
        <dbReference type="ARBA" id="ARBA00001947"/>
    </source>
</evidence>
<dbReference type="SUPFAM" id="SSF50129">
    <property type="entry name" value="GroES-like"/>
    <property type="match status" value="1"/>
</dbReference>
<comment type="caution">
    <text evidence="7">The sequence shown here is derived from an EMBL/GenBank/DDBJ whole genome shotgun (WGS) entry which is preliminary data.</text>
</comment>
<dbReference type="InterPro" id="IPR013149">
    <property type="entry name" value="ADH-like_C"/>
</dbReference>
<dbReference type="InterPro" id="IPR020843">
    <property type="entry name" value="ER"/>
</dbReference>
<dbReference type="RefSeq" id="WP_345455235.1">
    <property type="nucleotide sequence ID" value="NZ_BAABKG010000001.1"/>
</dbReference>
<proteinExistence type="inferred from homology"/>
<evidence type="ECO:0000313" key="7">
    <source>
        <dbReference type="EMBL" id="GAA5143921.1"/>
    </source>
</evidence>
<sequence>MTSAETGRIAALVGPATVELQDYPVPAPGPGAVLLRVRRANVCGTDVHQWHYESALLREAGLGHEFVGEVVALGEGVTTDFAGDPVAVGDRVVAVYYLTCHRCPPCLRGEFNLCVNGLSEWKHKPAVAPHFRSAFATHYHLFPGQYFYKVPDEVDDAAVAGANCGLAQMLFVVDEVGVGPGETLVVQGAGGLGLYAAAVAHERGARVIVVDGVPERLELARGFGADETVSLTDFPETADRVARVQELTGGLGADMVLEVTGVPASFVEAIELARVGGRIASVGNLNAEATVTMTPGILTRKSVHVHGVLRYHPWYLHRAVQFLARRGHLHPFDALSDRTYPLDEVTDALRAGESRSVARVAIVP</sequence>
<dbReference type="Pfam" id="PF08240">
    <property type="entry name" value="ADH_N"/>
    <property type="match status" value="1"/>
</dbReference>
<reference evidence="8" key="1">
    <citation type="journal article" date="2019" name="Int. J. Syst. Evol. Microbiol.">
        <title>The Global Catalogue of Microorganisms (GCM) 10K type strain sequencing project: providing services to taxonomists for standard genome sequencing and annotation.</title>
        <authorList>
            <consortium name="The Broad Institute Genomics Platform"/>
            <consortium name="The Broad Institute Genome Sequencing Center for Infectious Disease"/>
            <person name="Wu L."/>
            <person name="Ma J."/>
        </authorList>
    </citation>
    <scope>NUCLEOTIDE SEQUENCE [LARGE SCALE GENOMIC DNA]</scope>
    <source>
        <strain evidence="8">JCM 18459</strain>
    </source>
</reference>